<comment type="catalytic activity">
    <reaction evidence="11">
        <text>[GlcNAc-(1-&gt;4)-Mur2Ac(oyl-L-Ala-gamma-D-Glu-L-Lys-D-Ala-D-Ala)](n)-di-trans,octa-cis-undecaprenyl diphosphate + beta-D-GlcNAc-(1-&gt;4)-Mur2Ac(oyl-L-Ala-gamma-D-Glu-L-Lys-D-Ala-D-Ala)-di-trans,octa-cis-undecaprenyl diphosphate = [GlcNAc-(1-&gt;4)-Mur2Ac(oyl-L-Ala-gamma-D-Glu-L-Lys-D-Ala-D-Ala)](n+1)-di-trans,octa-cis-undecaprenyl diphosphate + di-trans,octa-cis-undecaprenyl diphosphate + H(+)</text>
        <dbReference type="Rhea" id="RHEA:23708"/>
        <dbReference type="Rhea" id="RHEA-COMP:9602"/>
        <dbReference type="Rhea" id="RHEA-COMP:9603"/>
        <dbReference type="ChEBI" id="CHEBI:15378"/>
        <dbReference type="ChEBI" id="CHEBI:58405"/>
        <dbReference type="ChEBI" id="CHEBI:60033"/>
        <dbReference type="ChEBI" id="CHEBI:78435"/>
        <dbReference type="EC" id="2.4.99.28"/>
    </reaction>
</comment>
<evidence type="ECO:0000256" key="11">
    <source>
        <dbReference type="ARBA" id="ARBA00049902"/>
    </source>
</evidence>
<evidence type="ECO:0000256" key="1">
    <source>
        <dbReference type="ARBA" id="ARBA00004141"/>
    </source>
</evidence>
<dbReference type="GO" id="GO:0051301">
    <property type="term" value="P:cell division"/>
    <property type="evidence" value="ECO:0007669"/>
    <property type="project" value="UniProtKB-KW"/>
</dbReference>
<evidence type="ECO:0000256" key="8">
    <source>
        <dbReference type="ARBA" id="ARBA00023136"/>
    </source>
</evidence>
<feature type="transmembrane region" description="Helical" evidence="12">
    <location>
        <begin position="253"/>
        <end position="271"/>
    </location>
</feature>
<name>A0A3B1DBX8_9ZZZZ</name>
<gene>
    <name evidence="13" type="ORF">MNBD_PLANCTO03-1951</name>
</gene>
<evidence type="ECO:0000313" key="13">
    <source>
        <dbReference type="EMBL" id="VAX39789.1"/>
    </source>
</evidence>
<dbReference type="GO" id="GO:0005886">
    <property type="term" value="C:plasma membrane"/>
    <property type="evidence" value="ECO:0007669"/>
    <property type="project" value="TreeGrafter"/>
</dbReference>
<feature type="transmembrane region" description="Helical" evidence="12">
    <location>
        <begin position="231"/>
        <end position="248"/>
    </location>
</feature>
<keyword evidence="7 12" id="KW-1133">Transmembrane helix</keyword>
<feature type="transmembrane region" description="Helical" evidence="12">
    <location>
        <begin position="368"/>
        <end position="394"/>
    </location>
</feature>
<evidence type="ECO:0000256" key="4">
    <source>
        <dbReference type="ARBA" id="ARBA00022692"/>
    </source>
</evidence>
<keyword evidence="4 12" id="KW-0812">Transmembrane</keyword>
<evidence type="ECO:0000256" key="5">
    <source>
        <dbReference type="ARBA" id="ARBA00022960"/>
    </source>
</evidence>
<evidence type="ECO:0000256" key="2">
    <source>
        <dbReference type="ARBA" id="ARBA00022676"/>
    </source>
</evidence>
<feature type="transmembrane region" description="Helical" evidence="12">
    <location>
        <begin position="183"/>
        <end position="201"/>
    </location>
</feature>
<proteinExistence type="predicted"/>
<keyword evidence="5" id="KW-0133">Cell shape</keyword>
<dbReference type="EC" id="2.4.99.28" evidence="10"/>
<evidence type="ECO:0000256" key="7">
    <source>
        <dbReference type="ARBA" id="ARBA00022989"/>
    </source>
</evidence>
<evidence type="ECO:0000256" key="3">
    <source>
        <dbReference type="ARBA" id="ARBA00022679"/>
    </source>
</evidence>
<dbReference type="GO" id="GO:0015648">
    <property type="term" value="F:lipid-linked peptidoglycan transporter activity"/>
    <property type="evidence" value="ECO:0007669"/>
    <property type="project" value="TreeGrafter"/>
</dbReference>
<accession>A0A3B1DBX8</accession>
<keyword evidence="3" id="KW-0808">Transferase</keyword>
<keyword evidence="13" id="KW-0131">Cell cycle</keyword>
<evidence type="ECO:0000256" key="12">
    <source>
        <dbReference type="SAM" id="Phobius"/>
    </source>
</evidence>
<feature type="transmembrane region" description="Helical" evidence="12">
    <location>
        <begin position="206"/>
        <end position="225"/>
    </location>
</feature>
<dbReference type="AlphaFoldDB" id="A0A3B1DBX8"/>
<feature type="transmembrane region" description="Helical" evidence="12">
    <location>
        <begin position="34"/>
        <end position="60"/>
    </location>
</feature>
<protein>
    <recommendedName>
        <fullName evidence="10">peptidoglycan glycosyltransferase</fullName>
        <ecNumber evidence="10">2.4.99.28</ecNumber>
    </recommendedName>
    <alternativeName>
        <fullName evidence="9">Peptidoglycan polymerase</fullName>
    </alternativeName>
</protein>
<dbReference type="GO" id="GO:0009252">
    <property type="term" value="P:peptidoglycan biosynthetic process"/>
    <property type="evidence" value="ECO:0007669"/>
    <property type="project" value="UniProtKB-KW"/>
</dbReference>
<keyword evidence="13" id="KW-0132">Cell division</keyword>
<dbReference type="InterPro" id="IPR001182">
    <property type="entry name" value="FtsW/RodA"/>
</dbReference>
<evidence type="ECO:0000256" key="10">
    <source>
        <dbReference type="ARBA" id="ARBA00044770"/>
    </source>
</evidence>
<organism evidence="13">
    <name type="scientific">hydrothermal vent metagenome</name>
    <dbReference type="NCBI Taxonomy" id="652676"/>
    <lineage>
        <taxon>unclassified sequences</taxon>
        <taxon>metagenomes</taxon>
        <taxon>ecological metagenomes</taxon>
    </lineage>
</organism>
<evidence type="ECO:0000256" key="9">
    <source>
        <dbReference type="ARBA" id="ARBA00032370"/>
    </source>
</evidence>
<reference evidence="13" key="1">
    <citation type="submission" date="2018-06" db="EMBL/GenBank/DDBJ databases">
        <authorList>
            <person name="Zhirakovskaya E."/>
        </authorList>
    </citation>
    <scope>NUCLEOTIDE SEQUENCE</scope>
</reference>
<comment type="subcellular location">
    <subcellularLocation>
        <location evidence="1">Membrane</location>
        <topology evidence="1">Multi-pass membrane protein</topology>
    </subcellularLocation>
</comment>
<sequence>MFAAGQARRIRTVLSSQTSDIADTSAVMLRPGHIILLCALALLMLGVVMVNSALMSVAPVDGDGNQLPGVTAESILTSRSTVYMALALAAMTICTLLPLRRLSHWVTTLGRHEKGHAASDCAPPPTTTTPASAPKAGLLVLVLGSVGMLAVLATVYLPVIGHSANASARWVRLGGLTFQPSEIVKWAMIALIAWYGTVQAAQMPKFWRGLAPALLAVGIVCAAIVKEDLGTGVLIAGACGFVLLAAGAKFWHLAVVAPVGIGLVAVAIFTSEYRTRRILAFLDPFADPQDTGYHIIQSMAAITGGGGSGRGLGHGFQKFGYLPEDHTDFLFAIVCEELGIAGAALVLGLYVLLIFAGFGVVRRETDRLLKLLGLGIIVTISLQAVINLFVVTGMAPTKGIALPLMSSGGTGWILIAACLGLIAAMDRTQPILVARLSEPGSGGQRERDGSLS</sequence>
<keyword evidence="2" id="KW-0328">Glycosyltransferase</keyword>
<dbReference type="GO" id="GO:0008360">
    <property type="term" value="P:regulation of cell shape"/>
    <property type="evidence" value="ECO:0007669"/>
    <property type="project" value="UniProtKB-KW"/>
</dbReference>
<feature type="transmembrane region" description="Helical" evidence="12">
    <location>
        <begin position="138"/>
        <end position="163"/>
    </location>
</feature>
<dbReference type="Pfam" id="PF01098">
    <property type="entry name" value="FTSW_RODA_SPOVE"/>
    <property type="match status" value="1"/>
</dbReference>
<dbReference type="PANTHER" id="PTHR30474">
    <property type="entry name" value="CELL CYCLE PROTEIN"/>
    <property type="match status" value="1"/>
</dbReference>
<dbReference type="PANTHER" id="PTHR30474:SF2">
    <property type="entry name" value="PEPTIDOGLYCAN GLYCOSYLTRANSFERASE FTSW-RELATED"/>
    <property type="match status" value="1"/>
</dbReference>
<evidence type="ECO:0000256" key="6">
    <source>
        <dbReference type="ARBA" id="ARBA00022984"/>
    </source>
</evidence>
<dbReference type="GO" id="GO:0008955">
    <property type="term" value="F:peptidoglycan glycosyltransferase activity"/>
    <property type="evidence" value="ECO:0007669"/>
    <property type="project" value="UniProtKB-EC"/>
</dbReference>
<feature type="transmembrane region" description="Helical" evidence="12">
    <location>
        <begin position="80"/>
        <end position="99"/>
    </location>
</feature>
<keyword evidence="8 12" id="KW-0472">Membrane</keyword>
<keyword evidence="6" id="KW-0573">Peptidoglycan synthesis</keyword>
<feature type="transmembrane region" description="Helical" evidence="12">
    <location>
        <begin position="338"/>
        <end position="361"/>
    </location>
</feature>
<dbReference type="EMBL" id="UOGK01000287">
    <property type="protein sequence ID" value="VAX39789.1"/>
    <property type="molecule type" value="Genomic_DNA"/>
</dbReference>
<dbReference type="GO" id="GO:0032153">
    <property type="term" value="C:cell division site"/>
    <property type="evidence" value="ECO:0007669"/>
    <property type="project" value="TreeGrafter"/>
</dbReference>
<feature type="transmembrane region" description="Helical" evidence="12">
    <location>
        <begin position="400"/>
        <end position="425"/>
    </location>
</feature>